<keyword evidence="10 16" id="KW-0034">Amyloid</keyword>
<dbReference type="SMART" id="SM00006">
    <property type="entry name" value="A4_EXTRA"/>
    <property type="match status" value="1"/>
</dbReference>
<dbReference type="PROSITE" id="PS00320">
    <property type="entry name" value="APP_INTRA"/>
    <property type="match status" value="1"/>
</dbReference>
<dbReference type="PROSITE" id="PS00280">
    <property type="entry name" value="BPTI_KUNITZ_1"/>
    <property type="match status" value="1"/>
</dbReference>
<feature type="domain" description="E2" evidence="22">
    <location>
        <begin position="366"/>
        <end position="557"/>
    </location>
</feature>
<evidence type="ECO:0000256" key="5">
    <source>
        <dbReference type="ARBA" id="ARBA00022723"/>
    </source>
</evidence>
<evidence type="ECO:0000256" key="14">
    <source>
        <dbReference type="ARBA" id="ARBA00053261"/>
    </source>
</evidence>
<evidence type="ECO:0000256" key="1">
    <source>
        <dbReference type="ARBA" id="ARBA00004479"/>
    </source>
</evidence>
<dbReference type="GO" id="GO:0005769">
    <property type="term" value="C:early endosome"/>
    <property type="evidence" value="ECO:0007669"/>
    <property type="project" value="TreeGrafter"/>
</dbReference>
<dbReference type="Pfam" id="PF12924">
    <property type="entry name" value="APP_Cu_bd"/>
    <property type="match status" value="1"/>
</dbReference>
<dbReference type="GO" id="GO:0007417">
    <property type="term" value="P:central nervous system development"/>
    <property type="evidence" value="ECO:0007669"/>
    <property type="project" value="TreeGrafter"/>
</dbReference>
<keyword evidence="7" id="KW-0722">Serine protease inhibitor</keyword>
<dbReference type="GO" id="GO:0009986">
    <property type="term" value="C:cell surface"/>
    <property type="evidence" value="ECO:0007669"/>
    <property type="project" value="TreeGrafter"/>
</dbReference>
<evidence type="ECO:0000256" key="8">
    <source>
        <dbReference type="ARBA" id="ARBA00022989"/>
    </source>
</evidence>
<evidence type="ECO:0000256" key="18">
    <source>
        <dbReference type="SAM" id="MobiDB-lite"/>
    </source>
</evidence>
<dbReference type="Pfam" id="PF02177">
    <property type="entry name" value="APP_N"/>
    <property type="match status" value="1"/>
</dbReference>
<feature type="region of interest" description="CuBD subdomain" evidence="15">
    <location>
        <begin position="128"/>
        <end position="186"/>
    </location>
</feature>
<evidence type="ECO:0000256" key="3">
    <source>
        <dbReference type="ARBA" id="ARBA00022690"/>
    </source>
</evidence>
<keyword evidence="9" id="KW-0186">Copper</keyword>
<dbReference type="Gene3D" id="3.90.570.10">
    <property type="entry name" value="Amyloidogenic glycoprotein, heparin-binding domain"/>
    <property type="match status" value="1"/>
</dbReference>
<dbReference type="GO" id="GO:0046914">
    <property type="term" value="F:transition metal ion binding"/>
    <property type="evidence" value="ECO:0007669"/>
    <property type="project" value="InterPro"/>
</dbReference>
<dbReference type="InterPro" id="IPR011178">
    <property type="entry name" value="Amyloid_glyco_Cu-bd"/>
</dbReference>
<keyword evidence="11 16" id="KW-0472">Membrane</keyword>
<dbReference type="PRINTS" id="PR00203">
    <property type="entry name" value="AMYLOIDA4"/>
</dbReference>
<dbReference type="InterPro" id="IPR036880">
    <property type="entry name" value="Kunitz_BPTI_sf"/>
</dbReference>
<dbReference type="Pfam" id="PF03494">
    <property type="entry name" value="Beta-APP"/>
    <property type="match status" value="1"/>
</dbReference>
<dbReference type="Gene3D" id="4.10.410.10">
    <property type="entry name" value="Pancreatic trypsin inhibitor Kunitz domain"/>
    <property type="match status" value="1"/>
</dbReference>
<feature type="compositionally biased region" description="Acidic residues" evidence="18">
    <location>
        <begin position="228"/>
        <end position="240"/>
    </location>
</feature>
<evidence type="ECO:0000256" key="9">
    <source>
        <dbReference type="ARBA" id="ARBA00023008"/>
    </source>
</evidence>
<dbReference type="SUPFAM" id="SSF109843">
    <property type="entry name" value="CAPPD, an extracellular domain of amyloid beta A4 protein"/>
    <property type="match status" value="1"/>
</dbReference>
<proteinExistence type="inferred from homology"/>
<dbReference type="SMART" id="SM00131">
    <property type="entry name" value="KU"/>
    <property type="match status" value="1"/>
</dbReference>
<evidence type="ECO:0000256" key="15">
    <source>
        <dbReference type="PROSITE-ProRule" id="PRU01217"/>
    </source>
</evidence>
<dbReference type="Gene3D" id="2.30.29.30">
    <property type="entry name" value="Pleckstrin-homology domain (PH domain)/Phosphotyrosine-binding domain (PTB)"/>
    <property type="match status" value="1"/>
</dbReference>
<keyword evidence="16" id="KW-1003">Cell membrane</keyword>
<reference evidence="23" key="2">
    <citation type="submission" date="2025-09" db="UniProtKB">
        <authorList>
            <consortium name="Ensembl"/>
        </authorList>
    </citation>
    <scope>IDENTIFICATION</scope>
</reference>
<feature type="disulfide bond" evidence="15">
    <location>
        <begin position="95"/>
        <end position="102"/>
    </location>
</feature>
<feature type="chain" id="PRO_5035793425" description="Amyloid-beta A4 protein" evidence="19">
    <location>
        <begin position="19"/>
        <end position="697"/>
    </location>
</feature>
<keyword evidence="12 15" id="KW-1015">Disulfide bond</keyword>
<keyword evidence="6 19" id="KW-0732">Signal</keyword>
<dbReference type="FunFam" id="3.90.570.10:FF:000001">
    <property type="entry name" value="Amyloid beta A4 protein"/>
    <property type="match status" value="1"/>
</dbReference>
<dbReference type="Gene3D" id="3.30.1490.140">
    <property type="entry name" value="Amyloidogenic glycoprotein, copper-binding domain"/>
    <property type="match status" value="1"/>
</dbReference>
<comment type="function">
    <text evidence="14">Functional neuronal receptor which couples to intracellular signaling pathway through the GTP-binding protein G(O).</text>
</comment>
<dbReference type="InterPro" id="IPR019745">
    <property type="entry name" value="Amyloid_glyco_intracell_CS"/>
</dbReference>
<dbReference type="InterPro" id="IPR013803">
    <property type="entry name" value="Amyloid_glyco_Abeta"/>
</dbReference>
<dbReference type="PROSITE" id="PS51870">
    <property type="entry name" value="APP_E2"/>
    <property type="match status" value="1"/>
</dbReference>
<dbReference type="GO" id="GO:0004867">
    <property type="term" value="F:serine-type endopeptidase inhibitor activity"/>
    <property type="evidence" value="ECO:0007669"/>
    <property type="project" value="UniProtKB-KW"/>
</dbReference>
<dbReference type="GeneTree" id="ENSGT00530000063252"/>
<feature type="domain" description="E1" evidence="21">
    <location>
        <begin position="25"/>
        <end position="186"/>
    </location>
</feature>
<reference evidence="23" key="1">
    <citation type="submission" date="2025-08" db="UniProtKB">
        <authorList>
            <consortium name="Ensembl"/>
        </authorList>
    </citation>
    <scope>IDENTIFICATION</scope>
</reference>
<protein>
    <recommendedName>
        <fullName evidence="2 16">Amyloid-beta A4 protein</fullName>
    </recommendedName>
</protein>
<feature type="transmembrane region" description="Helical" evidence="16">
    <location>
        <begin position="628"/>
        <end position="650"/>
    </location>
</feature>
<dbReference type="InterPro" id="IPR008155">
    <property type="entry name" value="Amyloid_glyco"/>
</dbReference>
<evidence type="ECO:0000256" key="11">
    <source>
        <dbReference type="ARBA" id="ARBA00023136"/>
    </source>
</evidence>
<gene>
    <name evidence="23" type="primary">LOC127365024</name>
</gene>
<dbReference type="PROSITE" id="PS00319">
    <property type="entry name" value="APP_CUBD"/>
    <property type="match status" value="1"/>
</dbReference>
<dbReference type="FunFam" id="3.30.1490.140:FF:000001">
    <property type="entry name" value="Amyloid beta (A4) protein b"/>
    <property type="match status" value="1"/>
</dbReference>
<feature type="compositionally biased region" description="Acidic residues" evidence="18">
    <location>
        <begin position="194"/>
        <end position="203"/>
    </location>
</feature>
<comment type="subcellular location">
    <subcellularLocation>
        <location evidence="16">Cell membrane</location>
        <topology evidence="16">Single-pass type I membrane protein</topology>
    </subcellularLocation>
    <subcellularLocation>
        <location evidence="1">Membrane</location>
        <topology evidence="1">Single-pass type I membrane protein</topology>
    </subcellularLocation>
</comment>
<dbReference type="FunFam" id="1.20.120.770:FF:000001">
    <property type="entry name" value="Amyloid beta A4 protein-like isoform 1"/>
    <property type="match status" value="1"/>
</dbReference>
<dbReference type="GO" id="GO:0008201">
    <property type="term" value="F:heparin binding"/>
    <property type="evidence" value="ECO:0007669"/>
    <property type="project" value="UniProtKB-UniRule"/>
</dbReference>
<dbReference type="GO" id="GO:0030546">
    <property type="term" value="F:signaling receptor activator activity"/>
    <property type="evidence" value="ECO:0007669"/>
    <property type="project" value="TreeGrafter"/>
</dbReference>
<dbReference type="Pfam" id="PF00014">
    <property type="entry name" value="Kunitz_BPTI"/>
    <property type="match status" value="1"/>
</dbReference>
<dbReference type="Pfam" id="PF12925">
    <property type="entry name" value="APP_E2"/>
    <property type="match status" value="1"/>
</dbReference>
<evidence type="ECO:0000256" key="16">
    <source>
        <dbReference type="RuleBase" id="RU367156"/>
    </source>
</evidence>
<dbReference type="InterPro" id="IPR019744">
    <property type="entry name" value="APP_CUBD_CS"/>
</dbReference>
<evidence type="ECO:0000256" key="4">
    <source>
        <dbReference type="ARBA" id="ARBA00022692"/>
    </source>
</evidence>
<dbReference type="Gene3D" id="6.10.250.1670">
    <property type="match status" value="1"/>
</dbReference>
<evidence type="ECO:0000259" key="21">
    <source>
        <dbReference type="PROSITE" id="PS51869"/>
    </source>
</evidence>
<keyword evidence="24" id="KW-1185">Reference proteome</keyword>
<dbReference type="InterPro" id="IPR036669">
    <property type="entry name" value="Amyloid_Cu-bd_sf"/>
</dbReference>
<dbReference type="InterPro" id="IPR036176">
    <property type="entry name" value="E2_sf"/>
</dbReference>
<dbReference type="GO" id="GO:0005102">
    <property type="term" value="F:signaling receptor binding"/>
    <property type="evidence" value="ECO:0007669"/>
    <property type="project" value="TreeGrafter"/>
</dbReference>
<dbReference type="InterPro" id="IPR011993">
    <property type="entry name" value="PH-like_dom_sf"/>
</dbReference>
<dbReference type="InterPro" id="IPR015849">
    <property type="entry name" value="Amyloid_glyco_heparin-bd"/>
</dbReference>
<dbReference type="GO" id="GO:0010604">
    <property type="term" value="P:positive regulation of macromolecule metabolic process"/>
    <property type="evidence" value="ECO:0007669"/>
    <property type="project" value="UniProtKB-ARBA"/>
</dbReference>
<evidence type="ECO:0000256" key="2">
    <source>
        <dbReference type="ARBA" id="ARBA00016844"/>
    </source>
</evidence>
<organism evidence="23 24">
    <name type="scientific">Dicentrarchus labrax</name>
    <name type="common">European seabass</name>
    <name type="synonym">Morone labrax</name>
    <dbReference type="NCBI Taxonomy" id="13489"/>
    <lineage>
        <taxon>Eukaryota</taxon>
        <taxon>Metazoa</taxon>
        <taxon>Chordata</taxon>
        <taxon>Craniata</taxon>
        <taxon>Vertebrata</taxon>
        <taxon>Euteleostomi</taxon>
        <taxon>Actinopterygii</taxon>
        <taxon>Neopterygii</taxon>
        <taxon>Teleostei</taxon>
        <taxon>Neoteleostei</taxon>
        <taxon>Acanthomorphata</taxon>
        <taxon>Eupercaria</taxon>
        <taxon>Moronidae</taxon>
        <taxon>Dicentrarchus</taxon>
    </lineage>
</organism>
<evidence type="ECO:0000313" key="23">
    <source>
        <dbReference type="Ensembl" id="ENSDLAP00005024938.2"/>
    </source>
</evidence>
<dbReference type="Pfam" id="PF10515">
    <property type="entry name" value="APP_amyloid"/>
    <property type="match status" value="1"/>
</dbReference>
<dbReference type="PANTHER" id="PTHR23103:SF7">
    <property type="entry name" value="AMYLOID-BETA PRECURSOR PROTEIN"/>
    <property type="match status" value="1"/>
</dbReference>
<comment type="function">
    <text evidence="16">Functions as a cell surface receptor and performs physiological functions on the surface of neurons relevant to neurite growth, neuronal adhesion and axonogenesis.</text>
</comment>
<dbReference type="SUPFAM" id="SSF56491">
    <property type="entry name" value="A heparin-binding domain"/>
    <property type="match status" value="1"/>
</dbReference>
<feature type="disulfide bond" evidence="15">
    <location>
        <begin position="130"/>
        <end position="184"/>
    </location>
</feature>
<dbReference type="SUPFAM" id="SSF57362">
    <property type="entry name" value="BPTI-like"/>
    <property type="match status" value="1"/>
</dbReference>
<dbReference type="InterPro" id="IPR036454">
    <property type="entry name" value="Amyloid_glyco_heparin-bd_sf"/>
</dbReference>
<feature type="disulfide bond" evidence="15">
    <location>
        <begin position="70"/>
        <end position="114"/>
    </location>
</feature>
<evidence type="ECO:0000256" key="17">
    <source>
        <dbReference type="SAM" id="Coils"/>
    </source>
</evidence>
<feature type="signal peptide" evidence="19">
    <location>
        <begin position="1"/>
        <end position="18"/>
    </location>
</feature>
<feature type="domain" description="BPTI/Kunitz inhibitor" evidence="20">
    <location>
        <begin position="295"/>
        <end position="345"/>
    </location>
</feature>
<dbReference type="GO" id="GO:0043005">
    <property type="term" value="C:neuron projection"/>
    <property type="evidence" value="ECO:0007669"/>
    <property type="project" value="UniProtKB-ARBA"/>
</dbReference>
<feature type="compositionally biased region" description="Basic and acidic residues" evidence="18">
    <location>
        <begin position="366"/>
        <end position="380"/>
    </location>
</feature>
<keyword evidence="4 16" id="KW-0812">Transmembrane</keyword>
<keyword evidence="13" id="KW-0325">Glycoprotein</keyword>
<feature type="region of interest" description="Disordered" evidence="18">
    <location>
        <begin position="352"/>
        <end position="380"/>
    </location>
</feature>
<dbReference type="GO" id="GO:0005794">
    <property type="term" value="C:Golgi apparatus"/>
    <property type="evidence" value="ECO:0007669"/>
    <property type="project" value="TreeGrafter"/>
</dbReference>
<evidence type="ECO:0000256" key="12">
    <source>
        <dbReference type="ARBA" id="ARBA00023157"/>
    </source>
</evidence>
<comment type="caution">
    <text evidence="15">Lacks conserved residue(s) required for the propagation of feature annotation.</text>
</comment>
<dbReference type="PROSITE" id="PS50279">
    <property type="entry name" value="BPTI_KUNITZ_2"/>
    <property type="match status" value="1"/>
</dbReference>
<dbReference type="FunFam" id="4.10.410.10:FF:000001">
    <property type="entry name" value="Amyloid beta A4 protein"/>
    <property type="match status" value="1"/>
</dbReference>
<dbReference type="GO" id="GO:0099503">
    <property type="term" value="C:secretory vesicle"/>
    <property type="evidence" value="ECO:0007669"/>
    <property type="project" value="UniProtKB-ARBA"/>
</dbReference>
<feature type="region of interest" description="Disordered" evidence="18">
    <location>
        <begin position="190"/>
        <end position="285"/>
    </location>
</feature>
<dbReference type="AlphaFoldDB" id="A0A8C4EVK0"/>
<evidence type="ECO:0000256" key="19">
    <source>
        <dbReference type="SAM" id="SignalP"/>
    </source>
</evidence>
<name>A0A8C4EVK0_DICLA</name>
<dbReference type="GO" id="GO:0007409">
    <property type="term" value="P:axonogenesis"/>
    <property type="evidence" value="ECO:0007669"/>
    <property type="project" value="TreeGrafter"/>
</dbReference>
<keyword evidence="8 16" id="KW-1133">Transmembrane helix</keyword>
<evidence type="ECO:0000256" key="13">
    <source>
        <dbReference type="ARBA" id="ARBA00023180"/>
    </source>
</evidence>
<dbReference type="GO" id="GO:0051246">
    <property type="term" value="P:regulation of protein metabolic process"/>
    <property type="evidence" value="ECO:0007669"/>
    <property type="project" value="UniProtKB-ARBA"/>
</dbReference>
<feature type="disulfide bond" evidence="15">
    <location>
        <begin position="141"/>
        <end position="171"/>
    </location>
</feature>
<dbReference type="InterPro" id="IPR024329">
    <property type="entry name" value="Amyloid_glyco_E2_domain"/>
</dbReference>
<dbReference type="InterPro" id="IPR002223">
    <property type="entry name" value="Kunitz_BPTI"/>
</dbReference>
<dbReference type="CDD" id="cd22607">
    <property type="entry name" value="Kunitz_ABPP-like"/>
    <property type="match status" value="1"/>
</dbReference>
<evidence type="ECO:0000259" key="20">
    <source>
        <dbReference type="PROSITE" id="PS50279"/>
    </source>
</evidence>
<dbReference type="InterPro" id="IPR019543">
    <property type="entry name" value="APP_amyloid_C"/>
</dbReference>
<dbReference type="PANTHER" id="PTHR23103">
    <property type="entry name" value="ALZHEIMER'S DISEASE BETA-AMYLOID RELATED"/>
    <property type="match status" value="1"/>
</dbReference>
<dbReference type="Gene3D" id="1.20.120.770">
    <property type="entry name" value="Amyloid precursor protein, E2 domain"/>
    <property type="match status" value="1"/>
</dbReference>
<evidence type="ECO:0000256" key="7">
    <source>
        <dbReference type="ARBA" id="ARBA00022900"/>
    </source>
</evidence>
<sequence length="697" mass="79129">KIGCLHLIFTHIWTLVVPVDDSVGLLTEPQVAMFCGKLNMHINVQSGKWETDPTGTKSCIGTKEGILQYCQEVYPELQITNVVEANQPVSIQNWCKKGRKQCRSHTHIVVPYRCLVGEFVSDALLVPDKCKFLHQERMDQCESHLHWHTVAKESCGDRSMNLHDYGMLLPCGIDRFRGVEFVCCPTEAERELDSAELEGEESDVWWGGAETEYSDNSMSRPADTEAATTEDDEDEDEEVDTFERDENGDGDEDEEEDEDDVTDERDSDERSANVAMTTTTTTTTESVEEVVRAVCWARAESGPCHAMLERWYFMPEKGRCAPFLFGGCGGNRNNFDSEEYCLAVCSSSCKSQDQSLPTMAPSPPDAVDRYLESPGDDSEHADFQKAKESLEAKHRERMSQVMREWEEAERQAKNLPRADKKAVIQHFQEKVEALEREAAGERQQLVETHMARVEALLNSRRRLALENYLSALQANPPRARQVLSLLKKYVRAEQKDRQHTLKHYEHVRTVDPKKAAQIRPQVLTHLRVIDERMNQSLGLLYKVPSVASEIQNQVCKYFISCFIFSAVEPVDARPIPDRGLPTRPVSALKPEEMPEVRMETEERQSAGYEVYHQKLVFFAEDVGSNKGAIIGLMVGGVVIATVIVITLVMLRKKQYTSIHHGVIEVDAAVTPEERHLAKMQQNGYENPTYKFFEQMQN</sequence>
<keyword evidence="17" id="KW-0175">Coiled coil</keyword>
<feature type="coiled-coil region" evidence="17">
    <location>
        <begin position="391"/>
        <end position="444"/>
    </location>
</feature>
<keyword evidence="3" id="KW-0646">Protease inhibitor</keyword>
<dbReference type="Ensembl" id="ENSDLAT00005026653.2">
    <property type="protein sequence ID" value="ENSDLAP00005024938.2"/>
    <property type="gene ID" value="ENSDLAG00005008148.2"/>
</dbReference>
<evidence type="ECO:0000256" key="6">
    <source>
        <dbReference type="ARBA" id="ARBA00022729"/>
    </source>
</evidence>
<evidence type="ECO:0000256" key="10">
    <source>
        <dbReference type="ARBA" id="ARBA00023087"/>
    </source>
</evidence>
<dbReference type="GO" id="GO:0005798">
    <property type="term" value="C:Golgi-associated vesicle"/>
    <property type="evidence" value="ECO:0007669"/>
    <property type="project" value="UniProtKB-UniRule"/>
</dbReference>
<keyword evidence="5" id="KW-0479">Metal-binding</keyword>
<dbReference type="SUPFAM" id="SSF89811">
    <property type="entry name" value="Amyloid beta a4 protein copper binding domain (domain 2)"/>
    <property type="match status" value="1"/>
</dbReference>
<dbReference type="GO" id="GO:0045121">
    <property type="term" value="C:membrane raft"/>
    <property type="evidence" value="ECO:0007669"/>
    <property type="project" value="TreeGrafter"/>
</dbReference>
<dbReference type="InterPro" id="IPR020901">
    <property type="entry name" value="Prtase_inh_Kunz-CS"/>
</dbReference>
<feature type="compositionally biased region" description="Acidic residues" evidence="18">
    <location>
        <begin position="248"/>
        <end position="266"/>
    </location>
</feature>
<comment type="similarity">
    <text evidence="15 16">Belongs to the APP family.</text>
</comment>
<evidence type="ECO:0000313" key="24">
    <source>
        <dbReference type="Proteomes" id="UP000694389"/>
    </source>
</evidence>
<feature type="disulfide bond" evidence="15">
    <location>
        <begin position="155"/>
        <end position="183"/>
    </location>
</feature>
<feature type="region of interest" description="GFLD subdomain" evidence="15">
    <location>
        <begin position="25"/>
        <end position="120"/>
    </location>
</feature>
<dbReference type="InterPro" id="IPR008154">
    <property type="entry name" value="Amyloid_glyco_extra"/>
</dbReference>
<evidence type="ECO:0000259" key="22">
    <source>
        <dbReference type="PROSITE" id="PS51870"/>
    </source>
</evidence>
<dbReference type="GO" id="GO:0005886">
    <property type="term" value="C:plasma membrane"/>
    <property type="evidence" value="ECO:0007669"/>
    <property type="project" value="UniProtKB-SubCell"/>
</dbReference>
<dbReference type="PROSITE" id="PS51869">
    <property type="entry name" value="APP_E1"/>
    <property type="match status" value="1"/>
</dbReference>
<dbReference type="PRINTS" id="PR00759">
    <property type="entry name" value="BASICPTASE"/>
</dbReference>
<accession>A0A8C4EVK0</accession>
<dbReference type="PRINTS" id="PR00204">
    <property type="entry name" value="BETAAMYLOID"/>
</dbReference>
<dbReference type="Proteomes" id="UP000694389">
    <property type="component" value="Unassembled WGS sequence"/>
</dbReference>